<dbReference type="Proteomes" id="UP000076420">
    <property type="component" value="Unassembled WGS sequence"/>
</dbReference>
<reference evidence="2" key="1">
    <citation type="submission" date="2020-05" db="UniProtKB">
        <authorList>
            <consortium name="EnsemblMetazoa"/>
        </authorList>
    </citation>
    <scope>IDENTIFICATION</scope>
    <source>
        <strain evidence="2">BB02</strain>
    </source>
</reference>
<dbReference type="AlphaFoldDB" id="A0A2C9KPE6"/>
<evidence type="ECO:0000313" key="2">
    <source>
        <dbReference type="EnsemblMetazoa" id="BGLB022075-PA"/>
    </source>
</evidence>
<name>A0A2C9KPE6_BIOGL</name>
<feature type="region of interest" description="Disordered" evidence="1">
    <location>
        <begin position="1"/>
        <end position="25"/>
    </location>
</feature>
<dbReference type="VEuPathDB" id="VectorBase:BGLB022075"/>
<dbReference type="KEGG" id="bgt:106057829"/>
<protein>
    <submittedName>
        <fullName evidence="2">Uncharacterized protein</fullName>
    </submittedName>
</protein>
<accession>A0A2C9KPE6</accession>
<gene>
    <name evidence="2" type="primary">106057829</name>
</gene>
<sequence length="114" mass="13605">KEKPKFVDEIPEETSEPKRPKKRNLIHSQWKNSSMTFVRAQTNWRKLVHSVRRASIDEKEKYTLKNTRWDDISAQEQAKDEDDSSKVMVEFMKHHHVHRKSLYRKVDSSTISLA</sequence>
<proteinExistence type="predicted"/>
<evidence type="ECO:0000313" key="3">
    <source>
        <dbReference type="Proteomes" id="UP000076420"/>
    </source>
</evidence>
<dbReference type="EnsemblMetazoa" id="BGLB022075-RA">
    <property type="protein sequence ID" value="BGLB022075-PA"/>
    <property type="gene ID" value="BGLB022075"/>
</dbReference>
<organism evidence="2 3">
    <name type="scientific">Biomphalaria glabrata</name>
    <name type="common">Bloodfluke planorb</name>
    <name type="synonym">Freshwater snail</name>
    <dbReference type="NCBI Taxonomy" id="6526"/>
    <lineage>
        <taxon>Eukaryota</taxon>
        <taxon>Metazoa</taxon>
        <taxon>Spiralia</taxon>
        <taxon>Lophotrochozoa</taxon>
        <taxon>Mollusca</taxon>
        <taxon>Gastropoda</taxon>
        <taxon>Heterobranchia</taxon>
        <taxon>Euthyneura</taxon>
        <taxon>Panpulmonata</taxon>
        <taxon>Hygrophila</taxon>
        <taxon>Lymnaeoidea</taxon>
        <taxon>Planorbidae</taxon>
        <taxon>Biomphalaria</taxon>
    </lineage>
</organism>
<evidence type="ECO:0000256" key="1">
    <source>
        <dbReference type="SAM" id="MobiDB-lite"/>
    </source>
</evidence>
<dbReference type="VEuPathDB" id="VectorBase:BGLAX_037835"/>